<name>A0A9P9RBM0_FUSSL</name>
<dbReference type="EMBL" id="JAGTJS010000003">
    <property type="protein sequence ID" value="KAH7272543.1"/>
    <property type="molecule type" value="Genomic_DNA"/>
</dbReference>
<organism evidence="1 2">
    <name type="scientific">Fusarium solani</name>
    <name type="common">Filamentous fungus</name>
    <dbReference type="NCBI Taxonomy" id="169388"/>
    <lineage>
        <taxon>Eukaryota</taxon>
        <taxon>Fungi</taxon>
        <taxon>Dikarya</taxon>
        <taxon>Ascomycota</taxon>
        <taxon>Pezizomycotina</taxon>
        <taxon>Sordariomycetes</taxon>
        <taxon>Hypocreomycetidae</taxon>
        <taxon>Hypocreales</taxon>
        <taxon>Nectriaceae</taxon>
        <taxon>Fusarium</taxon>
        <taxon>Fusarium solani species complex</taxon>
    </lineage>
</organism>
<dbReference type="Proteomes" id="UP000736672">
    <property type="component" value="Unassembled WGS sequence"/>
</dbReference>
<protein>
    <submittedName>
        <fullName evidence="1">Uncharacterized protein</fullName>
    </submittedName>
</protein>
<proteinExistence type="predicted"/>
<evidence type="ECO:0000313" key="1">
    <source>
        <dbReference type="EMBL" id="KAH7272543.1"/>
    </source>
</evidence>
<evidence type="ECO:0000313" key="2">
    <source>
        <dbReference type="Proteomes" id="UP000736672"/>
    </source>
</evidence>
<dbReference type="AlphaFoldDB" id="A0A9P9RBM0"/>
<reference evidence="1" key="1">
    <citation type="journal article" date="2021" name="Nat. Commun.">
        <title>Genetic determinants of endophytism in the Arabidopsis root mycobiome.</title>
        <authorList>
            <person name="Mesny F."/>
            <person name="Miyauchi S."/>
            <person name="Thiergart T."/>
            <person name="Pickel B."/>
            <person name="Atanasova L."/>
            <person name="Karlsson M."/>
            <person name="Huettel B."/>
            <person name="Barry K.W."/>
            <person name="Haridas S."/>
            <person name="Chen C."/>
            <person name="Bauer D."/>
            <person name="Andreopoulos W."/>
            <person name="Pangilinan J."/>
            <person name="LaButti K."/>
            <person name="Riley R."/>
            <person name="Lipzen A."/>
            <person name="Clum A."/>
            <person name="Drula E."/>
            <person name="Henrissat B."/>
            <person name="Kohler A."/>
            <person name="Grigoriev I.V."/>
            <person name="Martin F.M."/>
            <person name="Hacquard S."/>
        </authorList>
    </citation>
    <scope>NUCLEOTIDE SEQUENCE</scope>
    <source>
        <strain evidence="1">FSSC 5 MPI-SDFR-AT-0091</strain>
    </source>
</reference>
<sequence>MPCALQNSTRYPSASLLPISSLRVVQRRRSNVHLQYSIQLCMVPYPSSRHRQPQSRREALCCSVVASLPLLSHTHTQPCMSKHRPKEAGWQAGDPLCNLTGPPTKQPGDTGFVRLPIVPWLQAGMSVPAVTPCLSCPSATLASASASRRALPHAPLSSPLLSPLPPLLTPVTPTIDNS</sequence>
<gene>
    <name evidence="1" type="ORF">B0J15DRAFT_180717</name>
</gene>
<accession>A0A9P9RBM0</accession>
<keyword evidence="2" id="KW-1185">Reference proteome</keyword>
<comment type="caution">
    <text evidence="1">The sequence shown here is derived from an EMBL/GenBank/DDBJ whole genome shotgun (WGS) entry which is preliminary data.</text>
</comment>